<accession>A0A420HI23</accession>
<gene>
    <name evidence="1" type="ORF">OnM2_077027</name>
</gene>
<dbReference type="EMBL" id="MCFK01007718">
    <property type="protein sequence ID" value="RKF57035.1"/>
    <property type="molecule type" value="Genomic_DNA"/>
</dbReference>
<keyword evidence="2" id="KW-1185">Reference proteome</keyword>
<organism evidence="1 2">
    <name type="scientific">Erysiphe neolycopersici</name>
    <dbReference type="NCBI Taxonomy" id="212602"/>
    <lineage>
        <taxon>Eukaryota</taxon>
        <taxon>Fungi</taxon>
        <taxon>Dikarya</taxon>
        <taxon>Ascomycota</taxon>
        <taxon>Pezizomycotina</taxon>
        <taxon>Leotiomycetes</taxon>
        <taxon>Erysiphales</taxon>
        <taxon>Erysiphaceae</taxon>
        <taxon>Erysiphe</taxon>
    </lineage>
</organism>
<evidence type="ECO:0000313" key="1">
    <source>
        <dbReference type="EMBL" id="RKF57035.1"/>
    </source>
</evidence>
<name>A0A420HI23_9PEZI</name>
<reference evidence="1 2" key="1">
    <citation type="journal article" date="2018" name="BMC Genomics">
        <title>Comparative genome analyses reveal sequence features reflecting distinct modes of host-adaptation between dicot and monocot powdery mildew.</title>
        <authorList>
            <person name="Wu Y."/>
            <person name="Ma X."/>
            <person name="Pan Z."/>
            <person name="Kale S.D."/>
            <person name="Song Y."/>
            <person name="King H."/>
            <person name="Zhang Q."/>
            <person name="Presley C."/>
            <person name="Deng X."/>
            <person name="Wei C.I."/>
            <person name="Xiao S."/>
        </authorList>
    </citation>
    <scope>NUCLEOTIDE SEQUENCE [LARGE SCALE GENOMIC DNA]</scope>
    <source>
        <strain evidence="1">UMSG2</strain>
    </source>
</reference>
<evidence type="ECO:0000313" key="2">
    <source>
        <dbReference type="Proteomes" id="UP000286134"/>
    </source>
</evidence>
<dbReference type="AlphaFoldDB" id="A0A420HI23"/>
<sequence>MRRRTPTQRIYGNQADEEDLTEDTVNGRISAHLFFRYHLFS</sequence>
<proteinExistence type="predicted"/>
<comment type="caution">
    <text evidence="1">The sequence shown here is derived from an EMBL/GenBank/DDBJ whole genome shotgun (WGS) entry which is preliminary data.</text>
</comment>
<dbReference type="Proteomes" id="UP000286134">
    <property type="component" value="Unassembled WGS sequence"/>
</dbReference>
<protein>
    <submittedName>
        <fullName evidence="1">Uncharacterized protein</fullName>
    </submittedName>
</protein>